<feature type="chain" id="PRO_5045718477" evidence="2">
    <location>
        <begin position="30"/>
        <end position="269"/>
    </location>
</feature>
<proteinExistence type="predicted"/>
<dbReference type="RefSeq" id="WP_209557780.1">
    <property type="nucleotide sequence ID" value="NZ_JAEDXU010000006.1"/>
</dbReference>
<dbReference type="Pfam" id="PF13731">
    <property type="entry name" value="WxL"/>
    <property type="match status" value="1"/>
</dbReference>
<evidence type="ECO:0000313" key="4">
    <source>
        <dbReference type="EMBL" id="MBP1046987.1"/>
    </source>
</evidence>
<comment type="caution">
    <text evidence="4">The sequence shown here is derived from an EMBL/GenBank/DDBJ whole genome shotgun (WGS) entry which is preliminary data.</text>
</comment>
<name>A0ABS4CLZ6_9ENTE</name>
<evidence type="ECO:0000256" key="2">
    <source>
        <dbReference type="SAM" id="SignalP"/>
    </source>
</evidence>
<organism evidence="4 5">
    <name type="scientific">Enterococcus larvae</name>
    <dbReference type="NCBI Taxonomy" id="2794352"/>
    <lineage>
        <taxon>Bacteria</taxon>
        <taxon>Bacillati</taxon>
        <taxon>Bacillota</taxon>
        <taxon>Bacilli</taxon>
        <taxon>Lactobacillales</taxon>
        <taxon>Enterococcaceae</taxon>
        <taxon>Enterococcus</taxon>
    </lineage>
</organism>
<evidence type="ECO:0000259" key="3">
    <source>
        <dbReference type="Pfam" id="PF13731"/>
    </source>
</evidence>
<reference evidence="4 5" key="1">
    <citation type="submission" date="2020-12" db="EMBL/GenBank/DDBJ databases">
        <title>Vagococcus allomyrinae sp. nov. and Enterococcus lavae sp. nov., isolated from the larvae of Allomyrina dichotoma.</title>
        <authorList>
            <person name="Lee S.D."/>
        </authorList>
    </citation>
    <scope>NUCLEOTIDE SEQUENCE [LARGE SCALE GENOMIC DNA]</scope>
    <source>
        <strain evidence="4 5">BWM-S5</strain>
    </source>
</reference>
<dbReference type="InterPro" id="IPR027994">
    <property type="entry name" value="WxL_dom"/>
</dbReference>
<dbReference type="Proteomes" id="UP000673375">
    <property type="component" value="Unassembled WGS sequence"/>
</dbReference>
<feature type="domain" description="WxL" evidence="3">
    <location>
        <begin position="31"/>
        <end position="267"/>
    </location>
</feature>
<feature type="compositionally biased region" description="Polar residues" evidence="1">
    <location>
        <begin position="37"/>
        <end position="46"/>
    </location>
</feature>
<evidence type="ECO:0000313" key="5">
    <source>
        <dbReference type="Proteomes" id="UP000673375"/>
    </source>
</evidence>
<sequence>MKMNACFNVSLLTLLLFGTAVISNTAVHASEHGGNGTVSVEGNESSKPVDPENPGVEVDPGEGPSTKGDLRIDFVSSLNFGSAEITAADRKIDSLAQLFHSDTTARGYYIQVSDYRSEASGWTLTLSQDAQFSSSIIQDLENQSLEGAVLSFGNGWANSDGNSGTPTVSRDTLGINEMGTAYTVATAGDQQGKGIWTIAFGASGENSSNQENTLSALTDSNGNEVTDATFNKPAYNNGAVFLTIPDAVKIYPVQYTTALTWTLEAGPTE</sequence>
<evidence type="ECO:0000256" key="1">
    <source>
        <dbReference type="SAM" id="MobiDB-lite"/>
    </source>
</evidence>
<keyword evidence="2" id="KW-0732">Signal</keyword>
<dbReference type="EMBL" id="JAEDXU010000006">
    <property type="protein sequence ID" value="MBP1046987.1"/>
    <property type="molecule type" value="Genomic_DNA"/>
</dbReference>
<gene>
    <name evidence="4" type="ORF">I6N96_11970</name>
</gene>
<keyword evidence="5" id="KW-1185">Reference proteome</keyword>
<feature type="signal peptide" evidence="2">
    <location>
        <begin position="1"/>
        <end position="29"/>
    </location>
</feature>
<protein>
    <submittedName>
        <fullName evidence="4">WxL domain-containing protein</fullName>
    </submittedName>
</protein>
<accession>A0ABS4CLZ6</accession>
<feature type="region of interest" description="Disordered" evidence="1">
    <location>
        <begin position="31"/>
        <end position="67"/>
    </location>
</feature>